<proteinExistence type="predicted"/>
<comment type="caution">
    <text evidence="1">The sequence shown here is derived from an EMBL/GenBank/DDBJ whole genome shotgun (WGS) entry which is preliminary data.</text>
</comment>
<name>A0ABU9Z1Z4_9RHOO</name>
<reference evidence="1 2" key="1">
    <citation type="journal article" date="2018" name="Int. J. Syst. Evol. Microbiol.">
        <title>Uliginosibacterium sediminicola sp. nov., isolated from freshwater sediment.</title>
        <authorList>
            <person name="Hwang W.M."/>
            <person name="Kim S.M."/>
            <person name="Kang K."/>
            <person name="Ahn T.Y."/>
        </authorList>
    </citation>
    <scope>NUCLEOTIDE SEQUENCE [LARGE SCALE GENOMIC DNA]</scope>
    <source>
        <strain evidence="1 2">M1-21</strain>
    </source>
</reference>
<organism evidence="1 2">
    <name type="scientific">Uliginosibacterium sediminicola</name>
    <dbReference type="NCBI Taxonomy" id="2024550"/>
    <lineage>
        <taxon>Bacteria</taxon>
        <taxon>Pseudomonadati</taxon>
        <taxon>Pseudomonadota</taxon>
        <taxon>Betaproteobacteria</taxon>
        <taxon>Rhodocyclales</taxon>
        <taxon>Zoogloeaceae</taxon>
        <taxon>Uliginosibacterium</taxon>
    </lineage>
</organism>
<dbReference type="RefSeq" id="WP_345920876.1">
    <property type="nucleotide sequence ID" value="NZ_JBDIVE010000010.1"/>
</dbReference>
<dbReference type="EMBL" id="JBDIVE010000010">
    <property type="protein sequence ID" value="MEN3070101.1"/>
    <property type="molecule type" value="Genomic_DNA"/>
</dbReference>
<sequence>MLISHDLLGPRSFLSITEAAGIVLSELPMPGWQVGRPGRQLVRRYSYESPRTQQTVFVLSCTRHSPAVGAQHQVWQFDHEFSEAEAIALLAPQEAPHSAV</sequence>
<accession>A0ABU9Z1Z4</accession>
<evidence type="ECO:0000313" key="1">
    <source>
        <dbReference type="EMBL" id="MEN3070101.1"/>
    </source>
</evidence>
<evidence type="ECO:0000313" key="2">
    <source>
        <dbReference type="Proteomes" id="UP001410394"/>
    </source>
</evidence>
<gene>
    <name evidence="1" type="ORF">ABDB84_16580</name>
</gene>
<dbReference type="Proteomes" id="UP001410394">
    <property type="component" value="Unassembled WGS sequence"/>
</dbReference>
<keyword evidence="2" id="KW-1185">Reference proteome</keyword>
<protein>
    <submittedName>
        <fullName evidence="1">Uncharacterized protein</fullName>
    </submittedName>
</protein>